<dbReference type="GO" id="GO:0005886">
    <property type="term" value="C:plasma membrane"/>
    <property type="evidence" value="ECO:0007669"/>
    <property type="project" value="TreeGrafter"/>
</dbReference>
<dbReference type="InterPro" id="IPR050401">
    <property type="entry name" value="Cyclic_nucleotide_synthase"/>
</dbReference>
<feature type="non-terminal residue" evidence="7">
    <location>
        <position position="1"/>
    </location>
</feature>
<dbReference type="InterPro" id="IPR000719">
    <property type="entry name" value="Prot_kinase_dom"/>
</dbReference>
<dbReference type="PROSITE" id="PS50011">
    <property type="entry name" value="PROTEIN_KINASE_DOM"/>
    <property type="match status" value="1"/>
</dbReference>
<dbReference type="GO" id="GO:0001653">
    <property type="term" value="F:peptide receptor activity"/>
    <property type="evidence" value="ECO:0007669"/>
    <property type="project" value="TreeGrafter"/>
</dbReference>
<keyword evidence="4" id="KW-0456">Lyase</keyword>
<dbReference type="AlphaFoldDB" id="A0AAE1P4Q7"/>
<keyword evidence="5" id="KW-0141">cGMP biosynthesis</keyword>
<dbReference type="EMBL" id="JAWZYT010002916">
    <property type="protein sequence ID" value="KAK4301156.1"/>
    <property type="molecule type" value="Genomic_DNA"/>
</dbReference>
<evidence type="ECO:0000256" key="5">
    <source>
        <dbReference type="ARBA" id="ARBA00023293"/>
    </source>
</evidence>
<organism evidence="7 8">
    <name type="scientific">Petrolisthes manimaculis</name>
    <dbReference type="NCBI Taxonomy" id="1843537"/>
    <lineage>
        <taxon>Eukaryota</taxon>
        <taxon>Metazoa</taxon>
        <taxon>Ecdysozoa</taxon>
        <taxon>Arthropoda</taxon>
        <taxon>Crustacea</taxon>
        <taxon>Multicrustacea</taxon>
        <taxon>Malacostraca</taxon>
        <taxon>Eumalacostraca</taxon>
        <taxon>Eucarida</taxon>
        <taxon>Decapoda</taxon>
        <taxon>Pleocyemata</taxon>
        <taxon>Anomura</taxon>
        <taxon>Galatheoidea</taxon>
        <taxon>Porcellanidae</taxon>
        <taxon>Petrolisthes</taxon>
    </lineage>
</organism>
<reference evidence="7" key="1">
    <citation type="submission" date="2023-11" db="EMBL/GenBank/DDBJ databases">
        <title>Genome assemblies of two species of porcelain crab, Petrolisthes cinctipes and Petrolisthes manimaculis (Anomura: Porcellanidae).</title>
        <authorList>
            <person name="Angst P."/>
        </authorList>
    </citation>
    <scope>NUCLEOTIDE SEQUENCE</scope>
    <source>
        <strain evidence="7">PB745_02</strain>
        <tissue evidence="7">Gill</tissue>
    </source>
</reference>
<dbReference type="GO" id="GO:0005524">
    <property type="term" value="F:ATP binding"/>
    <property type="evidence" value="ECO:0007669"/>
    <property type="project" value="InterPro"/>
</dbReference>
<evidence type="ECO:0000256" key="2">
    <source>
        <dbReference type="ARBA" id="ARBA00012202"/>
    </source>
</evidence>
<dbReference type="Gene3D" id="1.10.510.10">
    <property type="entry name" value="Transferase(Phosphotransferase) domain 1"/>
    <property type="match status" value="1"/>
</dbReference>
<dbReference type="InterPro" id="IPR001245">
    <property type="entry name" value="Ser-Thr/Tyr_kinase_cat_dom"/>
</dbReference>
<dbReference type="GO" id="GO:0004672">
    <property type="term" value="F:protein kinase activity"/>
    <property type="evidence" value="ECO:0007669"/>
    <property type="project" value="InterPro"/>
</dbReference>
<evidence type="ECO:0000313" key="7">
    <source>
        <dbReference type="EMBL" id="KAK4301156.1"/>
    </source>
</evidence>
<dbReference type="SUPFAM" id="SSF56112">
    <property type="entry name" value="Protein kinase-like (PK-like)"/>
    <property type="match status" value="1"/>
</dbReference>
<feature type="domain" description="Protein kinase" evidence="6">
    <location>
        <begin position="1"/>
        <end position="109"/>
    </location>
</feature>
<dbReference type="PANTHER" id="PTHR11920">
    <property type="entry name" value="GUANYLYL CYCLASE"/>
    <property type="match status" value="1"/>
</dbReference>
<comment type="catalytic activity">
    <reaction evidence="1">
        <text>GTP = 3',5'-cyclic GMP + diphosphate</text>
        <dbReference type="Rhea" id="RHEA:13665"/>
        <dbReference type="ChEBI" id="CHEBI:33019"/>
        <dbReference type="ChEBI" id="CHEBI:37565"/>
        <dbReference type="ChEBI" id="CHEBI:57746"/>
        <dbReference type="EC" id="4.6.1.2"/>
    </reaction>
</comment>
<dbReference type="GO" id="GO:0004383">
    <property type="term" value="F:guanylate cyclase activity"/>
    <property type="evidence" value="ECO:0007669"/>
    <property type="project" value="UniProtKB-EC"/>
</dbReference>
<dbReference type="EC" id="4.6.1.2" evidence="2"/>
<dbReference type="Proteomes" id="UP001292094">
    <property type="component" value="Unassembled WGS sequence"/>
</dbReference>
<dbReference type="InterPro" id="IPR011009">
    <property type="entry name" value="Kinase-like_dom_sf"/>
</dbReference>
<name>A0AAE1P4Q7_9EUCA</name>
<dbReference type="GO" id="GO:0007168">
    <property type="term" value="P:receptor guanylyl cyclase signaling pathway"/>
    <property type="evidence" value="ECO:0007669"/>
    <property type="project" value="TreeGrafter"/>
</dbReference>
<gene>
    <name evidence="7" type="ORF">Pmani_026672</name>
</gene>
<sequence>MGIPPRLTRQVHGNLKTSNCLVDSRWVVKISDFGLHQLKSGTETTSLTDASDTQRRCTDLLYRAPELMRDPSAPRQARRRGMSIPLLLFCTRYKGVTGHGEPLSRVPSP</sequence>
<evidence type="ECO:0000256" key="1">
    <source>
        <dbReference type="ARBA" id="ARBA00001436"/>
    </source>
</evidence>
<keyword evidence="3" id="KW-0547">Nucleotide-binding</keyword>
<comment type="caution">
    <text evidence="7">The sequence shown here is derived from an EMBL/GenBank/DDBJ whole genome shotgun (WGS) entry which is preliminary data.</text>
</comment>
<evidence type="ECO:0000256" key="3">
    <source>
        <dbReference type="ARBA" id="ARBA00022741"/>
    </source>
</evidence>
<evidence type="ECO:0000259" key="6">
    <source>
        <dbReference type="PROSITE" id="PS50011"/>
    </source>
</evidence>
<accession>A0AAE1P4Q7</accession>
<evidence type="ECO:0000313" key="8">
    <source>
        <dbReference type="Proteomes" id="UP001292094"/>
    </source>
</evidence>
<dbReference type="Pfam" id="PF07714">
    <property type="entry name" value="PK_Tyr_Ser-Thr"/>
    <property type="match status" value="1"/>
</dbReference>
<protein>
    <recommendedName>
        <fullName evidence="2">guanylate cyclase</fullName>
        <ecNumber evidence="2">4.6.1.2</ecNumber>
    </recommendedName>
</protein>
<dbReference type="PANTHER" id="PTHR11920:SF335">
    <property type="entry name" value="GUANYLATE CYCLASE"/>
    <property type="match status" value="1"/>
</dbReference>
<dbReference type="GO" id="GO:0004016">
    <property type="term" value="F:adenylate cyclase activity"/>
    <property type="evidence" value="ECO:0007669"/>
    <property type="project" value="TreeGrafter"/>
</dbReference>
<keyword evidence="8" id="KW-1185">Reference proteome</keyword>
<evidence type="ECO:0000256" key="4">
    <source>
        <dbReference type="ARBA" id="ARBA00023239"/>
    </source>
</evidence>
<proteinExistence type="predicted"/>